<dbReference type="GO" id="GO:0070740">
    <property type="term" value="F:tubulin-glutamic acid ligase activity"/>
    <property type="evidence" value="ECO:0007669"/>
    <property type="project" value="TreeGrafter"/>
</dbReference>
<dbReference type="OrthoDB" id="202825at2759"/>
<accession>A0A1J4JBL1</accession>
<dbReference type="Gene3D" id="3.30.470.20">
    <property type="entry name" value="ATP-grasp fold, B domain"/>
    <property type="match status" value="1"/>
</dbReference>
<dbReference type="PROSITE" id="PS51221">
    <property type="entry name" value="TTL"/>
    <property type="match status" value="1"/>
</dbReference>
<dbReference type="GO" id="GO:0005524">
    <property type="term" value="F:ATP binding"/>
    <property type="evidence" value="ECO:0007669"/>
    <property type="project" value="UniProtKB-KW"/>
</dbReference>
<organism evidence="5 6">
    <name type="scientific">Tritrichomonas foetus</name>
    <dbReference type="NCBI Taxonomy" id="1144522"/>
    <lineage>
        <taxon>Eukaryota</taxon>
        <taxon>Metamonada</taxon>
        <taxon>Parabasalia</taxon>
        <taxon>Tritrichomonadida</taxon>
        <taxon>Tritrichomonadidae</taxon>
        <taxon>Tritrichomonas</taxon>
    </lineage>
</organism>
<evidence type="ECO:0000256" key="2">
    <source>
        <dbReference type="ARBA" id="ARBA00022741"/>
    </source>
</evidence>
<sequence length="706" mass="80168">MYSIARKVDLARNLDRMIRSMPEFYNFHPKTFLLPQQFLDLKNHMMAIPKKSQRTFIIKPDRGSQGRGITLVQDPENLPYASSFNGSSPEIGTNAVAQEYIPPFLIDGLKFDLRIYVLVTSVDPLRVYIHNDGMARFCTEPYQKPKSNNLDHFYGHLTNYSLNKKNCDNISKANYSPALKNDETPFKRSLASIMKSVSESGKDADKLQNEIDNMIRFTMASVQPFLSSSYHSVVAVGDGKSRCFEILGFDVLIDENLKPWLLEVNCMPSLTTDSEFDVRLKHSVVLDTLKIVDIKPNFKQLLKNRQKEISQFKSYATQKKIFDSDIESEIAANKTNFRQLIPVVENMKTPSNPDNKNQTETQIQNIQNGTRTELNQDLNEITTDNGQRDDNIDSQVNSQENIIGNILCGQNKVIETSQYISKSAQEKSDINDIKKLLEKAISFSREMPIGAAATTTASRAKKVTTESETNERNKQFKIPQRVRRSAVVIKNPLPPLHDKNNSQNGLIMEGDCQNYERKIEELEEAFLARNLPKLVARPPKRDNIDHSTYFPFSTAAKASTIANSFTSSSFSSTNSVANGTELPLFVQFSEALPVNVNVPEEEERLLIRRRREDEERSLGIMDRVKRFFISSNTNQKPNQNVNSSKNPNLLNHPIFMNFQMMPTGKMSASSGGKRKDVIVRPPNRFAKKVAKPVVAYRQIFPEEVLL</sequence>
<evidence type="ECO:0000256" key="3">
    <source>
        <dbReference type="ARBA" id="ARBA00022840"/>
    </source>
</evidence>
<feature type="region of interest" description="Disordered" evidence="4">
    <location>
        <begin position="453"/>
        <end position="473"/>
    </location>
</feature>
<evidence type="ECO:0000256" key="4">
    <source>
        <dbReference type="SAM" id="MobiDB-lite"/>
    </source>
</evidence>
<dbReference type="PANTHER" id="PTHR12241">
    <property type="entry name" value="TUBULIN POLYGLUTAMYLASE"/>
    <property type="match status" value="1"/>
</dbReference>
<keyword evidence="6" id="KW-1185">Reference proteome</keyword>
<dbReference type="GO" id="GO:0015631">
    <property type="term" value="F:tubulin binding"/>
    <property type="evidence" value="ECO:0007669"/>
    <property type="project" value="TreeGrafter"/>
</dbReference>
<name>A0A1J4JBL1_9EUKA</name>
<comment type="caution">
    <text evidence="5">The sequence shown here is derived from an EMBL/GenBank/DDBJ whole genome shotgun (WGS) entry which is preliminary data.</text>
</comment>
<proteinExistence type="predicted"/>
<dbReference type="AlphaFoldDB" id="A0A1J4JBL1"/>
<evidence type="ECO:0000313" key="5">
    <source>
        <dbReference type="EMBL" id="OHS96057.1"/>
    </source>
</evidence>
<keyword evidence="1 5" id="KW-0436">Ligase</keyword>
<dbReference type="VEuPathDB" id="TrichDB:TRFO_10244"/>
<gene>
    <name evidence="5" type="ORF">TRFO_10244</name>
</gene>
<keyword evidence="2" id="KW-0547">Nucleotide-binding</keyword>
<dbReference type="GO" id="GO:0036064">
    <property type="term" value="C:ciliary basal body"/>
    <property type="evidence" value="ECO:0007669"/>
    <property type="project" value="TreeGrafter"/>
</dbReference>
<dbReference type="RefSeq" id="XP_068349194.1">
    <property type="nucleotide sequence ID" value="XM_068495330.1"/>
</dbReference>
<feature type="compositionally biased region" description="Basic and acidic residues" evidence="4">
    <location>
        <begin position="463"/>
        <end position="473"/>
    </location>
</feature>
<keyword evidence="3" id="KW-0067">ATP-binding</keyword>
<protein>
    <submittedName>
        <fullName evidence="5">Tubulin-tyrosine ligase family protein</fullName>
    </submittedName>
</protein>
<dbReference type="Pfam" id="PF03133">
    <property type="entry name" value="TTL"/>
    <property type="match status" value="1"/>
</dbReference>
<dbReference type="EMBL" id="MLAK01001204">
    <property type="protein sequence ID" value="OHS96057.1"/>
    <property type="molecule type" value="Genomic_DNA"/>
</dbReference>
<evidence type="ECO:0000256" key="1">
    <source>
        <dbReference type="ARBA" id="ARBA00022598"/>
    </source>
</evidence>
<dbReference type="Proteomes" id="UP000179807">
    <property type="component" value="Unassembled WGS sequence"/>
</dbReference>
<reference evidence="5" key="1">
    <citation type="submission" date="2016-10" db="EMBL/GenBank/DDBJ databases">
        <authorList>
            <person name="Benchimol M."/>
            <person name="Almeida L.G."/>
            <person name="Vasconcelos A.T."/>
            <person name="Perreira-Neves A."/>
            <person name="Rosa I.A."/>
            <person name="Tasca T."/>
            <person name="Bogo M.R."/>
            <person name="de Souza W."/>
        </authorList>
    </citation>
    <scope>NUCLEOTIDE SEQUENCE [LARGE SCALE GENOMIC DNA]</scope>
    <source>
        <strain evidence="5">K</strain>
    </source>
</reference>
<dbReference type="GeneID" id="94830034"/>
<dbReference type="PANTHER" id="PTHR12241:SF147">
    <property type="entry name" value="TUBULIN POLYGLUTAMYLASE TTLL7"/>
    <property type="match status" value="1"/>
</dbReference>
<dbReference type="SUPFAM" id="SSF56059">
    <property type="entry name" value="Glutathione synthetase ATP-binding domain-like"/>
    <property type="match status" value="1"/>
</dbReference>
<dbReference type="GO" id="GO:0000226">
    <property type="term" value="P:microtubule cytoskeleton organization"/>
    <property type="evidence" value="ECO:0007669"/>
    <property type="project" value="TreeGrafter"/>
</dbReference>
<dbReference type="InterPro" id="IPR004344">
    <property type="entry name" value="TTL/TTLL_fam"/>
</dbReference>
<evidence type="ECO:0000313" key="6">
    <source>
        <dbReference type="Proteomes" id="UP000179807"/>
    </source>
</evidence>